<comment type="caution">
    <text evidence="2">The sequence shown here is derived from an EMBL/GenBank/DDBJ whole genome shotgun (WGS) entry which is preliminary data.</text>
</comment>
<feature type="transmembrane region" description="Helical" evidence="1">
    <location>
        <begin position="69"/>
        <end position="91"/>
    </location>
</feature>
<keyword evidence="3" id="KW-1185">Reference proteome</keyword>
<dbReference type="Proteomes" id="UP001469553">
    <property type="component" value="Unassembled WGS sequence"/>
</dbReference>
<evidence type="ECO:0000313" key="3">
    <source>
        <dbReference type="Proteomes" id="UP001469553"/>
    </source>
</evidence>
<evidence type="ECO:0000313" key="2">
    <source>
        <dbReference type="EMBL" id="MEQ2293908.1"/>
    </source>
</evidence>
<organism evidence="2 3">
    <name type="scientific">Ameca splendens</name>
    <dbReference type="NCBI Taxonomy" id="208324"/>
    <lineage>
        <taxon>Eukaryota</taxon>
        <taxon>Metazoa</taxon>
        <taxon>Chordata</taxon>
        <taxon>Craniata</taxon>
        <taxon>Vertebrata</taxon>
        <taxon>Euteleostomi</taxon>
        <taxon>Actinopterygii</taxon>
        <taxon>Neopterygii</taxon>
        <taxon>Teleostei</taxon>
        <taxon>Neoteleostei</taxon>
        <taxon>Acanthomorphata</taxon>
        <taxon>Ovalentaria</taxon>
        <taxon>Atherinomorphae</taxon>
        <taxon>Cyprinodontiformes</taxon>
        <taxon>Goodeidae</taxon>
        <taxon>Ameca</taxon>
    </lineage>
</organism>
<keyword evidence="1" id="KW-0812">Transmembrane</keyword>
<keyword evidence="1" id="KW-1133">Transmembrane helix</keyword>
<sequence>EVDIQAALELIALRRMQDLPYENIIINGKAYSCLCDTGACRTVLTKPPPGVKYSNTAVRVRSAYGYQIWVFHINALALGSSGGTLVVIWIFTSQSLFCGEQVRQSVSQSVN</sequence>
<proteinExistence type="predicted"/>
<dbReference type="EMBL" id="JAHRIP010035105">
    <property type="protein sequence ID" value="MEQ2293908.1"/>
    <property type="molecule type" value="Genomic_DNA"/>
</dbReference>
<dbReference type="Gene3D" id="2.40.70.10">
    <property type="entry name" value="Acid Proteases"/>
    <property type="match status" value="1"/>
</dbReference>
<protein>
    <recommendedName>
        <fullName evidence="4">Peptidase A2 domain-containing protein</fullName>
    </recommendedName>
</protein>
<evidence type="ECO:0008006" key="4">
    <source>
        <dbReference type="Google" id="ProtNLM"/>
    </source>
</evidence>
<dbReference type="SUPFAM" id="SSF50630">
    <property type="entry name" value="Acid proteases"/>
    <property type="match status" value="1"/>
</dbReference>
<dbReference type="InterPro" id="IPR021109">
    <property type="entry name" value="Peptidase_aspartic_dom_sf"/>
</dbReference>
<reference evidence="2 3" key="1">
    <citation type="submission" date="2021-06" db="EMBL/GenBank/DDBJ databases">
        <authorList>
            <person name="Palmer J.M."/>
        </authorList>
    </citation>
    <scope>NUCLEOTIDE SEQUENCE [LARGE SCALE GENOMIC DNA]</scope>
    <source>
        <strain evidence="2 3">AS_MEX2019</strain>
        <tissue evidence="2">Muscle</tissue>
    </source>
</reference>
<gene>
    <name evidence="2" type="ORF">AMECASPLE_038200</name>
</gene>
<evidence type="ECO:0000256" key="1">
    <source>
        <dbReference type="SAM" id="Phobius"/>
    </source>
</evidence>
<keyword evidence="1" id="KW-0472">Membrane</keyword>
<feature type="non-terminal residue" evidence="2">
    <location>
        <position position="1"/>
    </location>
</feature>
<name>A0ABV0YJ99_9TELE</name>
<accession>A0ABV0YJ99</accession>